<sequence length="160" mass="17787">MHQYVSRALARGSSCLLKPSFCGIALTTPPNFQTCKLAPAQSSRSLTTATSKGTRSYTPISRGPTPPPTKSPEEFTGSPYIVRRTPSAQLPVYRRFTSGGNREVVFIKKVDGDRKKLLEDLVESLGVSRGDIRLNPLTQHLELKGNFYDRTKSWLLERGF</sequence>
<keyword evidence="4" id="KW-0496">Mitochondrion</keyword>
<dbReference type="AlphaFoldDB" id="A0A179FLB9"/>
<dbReference type="KEGG" id="pchm:VFPPC_16028"/>
<comment type="caution">
    <text evidence="8">The sequence shown here is derived from an EMBL/GenBank/DDBJ whole genome shotgun (WGS) entry which is preliminary data.</text>
</comment>
<evidence type="ECO:0000256" key="4">
    <source>
        <dbReference type="ARBA" id="ARBA00023128"/>
    </source>
</evidence>
<evidence type="ECO:0000256" key="5">
    <source>
        <dbReference type="ARBA" id="ARBA00023274"/>
    </source>
</evidence>
<organism evidence="8 9">
    <name type="scientific">Pochonia chlamydosporia 170</name>
    <dbReference type="NCBI Taxonomy" id="1380566"/>
    <lineage>
        <taxon>Eukaryota</taxon>
        <taxon>Fungi</taxon>
        <taxon>Dikarya</taxon>
        <taxon>Ascomycota</taxon>
        <taxon>Pezizomycotina</taxon>
        <taxon>Sordariomycetes</taxon>
        <taxon>Hypocreomycetidae</taxon>
        <taxon>Hypocreales</taxon>
        <taxon>Clavicipitaceae</taxon>
        <taxon>Pochonia</taxon>
    </lineage>
</organism>
<dbReference type="Pfam" id="PF05046">
    <property type="entry name" value="Img2"/>
    <property type="match status" value="1"/>
</dbReference>
<name>A0A179FLB9_METCM</name>
<dbReference type="EMBL" id="LSBJ02000004">
    <property type="protein sequence ID" value="OAQ66435.1"/>
    <property type="molecule type" value="Genomic_DNA"/>
</dbReference>
<dbReference type="GO" id="GO:0006412">
    <property type="term" value="P:translation"/>
    <property type="evidence" value="ECO:0007669"/>
    <property type="project" value="InterPro"/>
</dbReference>
<gene>
    <name evidence="8" type="ORF">VFPPC_16028</name>
</gene>
<dbReference type="RefSeq" id="XP_018143522.1">
    <property type="nucleotide sequence ID" value="XM_018293781.1"/>
</dbReference>
<dbReference type="Gene3D" id="3.30.780.10">
    <property type="entry name" value="SUI1-like domain"/>
    <property type="match status" value="1"/>
</dbReference>
<keyword evidence="9" id="KW-1185">Reference proteome</keyword>
<dbReference type="Proteomes" id="UP000078397">
    <property type="component" value="Unassembled WGS sequence"/>
</dbReference>
<protein>
    <recommendedName>
        <fullName evidence="6">Large ribosomal subunit protein mL49</fullName>
    </recommendedName>
</protein>
<dbReference type="GeneID" id="28857775"/>
<proteinExistence type="inferred from homology"/>
<evidence type="ECO:0000256" key="3">
    <source>
        <dbReference type="ARBA" id="ARBA00022980"/>
    </source>
</evidence>
<feature type="region of interest" description="Disordered" evidence="7">
    <location>
        <begin position="39"/>
        <end position="80"/>
    </location>
</feature>
<accession>A0A179FLB9</accession>
<dbReference type="GO" id="GO:0005762">
    <property type="term" value="C:mitochondrial large ribosomal subunit"/>
    <property type="evidence" value="ECO:0007669"/>
    <property type="project" value="TreeGrafter"/>
</dbReference>
<evidence type="ECO:0000256" key="7">
    <source>
        <dbReference type="SAM" id="MobiDB-lite"/>
    </source>
</evidence>
<evidence type="ECO:0000313" key="9">
    <source>
        <dbReference type="Proteomes" id="UP000078397"/>
    </source>
</evidence>
<dbReference type="STRING" id="1380566.A0A179FLB9"/>
<evidence type="ECO:0000313" key="8">
    <source>
        <dbReference type="EMBL" id="OAQ66435.1"/>
    </source>
</evidence>
<dbReference type="OrthoDB" id="19439at2759"/>
<feature type="compositionally biased region" description="Polar residues" evidence="7">
    <location>
        <begin position="39"/>
        <end position="59"/>
    </location>
</feature>
<comment type="similarity">
    <text evidence="2">Belongs to the mitochondrion-specific ribosomal protein mL49 family.</text>
</comment>
<evidence type="ECO:0000256" key="1">
    <source>
        <dbReference type="ARBA" id="ARBA00004173"/>
    </source>
</evidence>
<evidence type="ECO:0000256" key="6">
    <source>
        <dbReference type="ARBA" id="ARBA00035191"/>
    </source>
</evidence>
<dbReference type="GO" id="GO:0003735">
    <property type="term" value="F:structural constituent of ribosome"/>
    <property type="evidence" value="ECO:0007669"/>
    <property type="project" value="InterPro"/>
</dbReference>
<keyword evidence="5" id="KW-0687">Ribonucleoprotein</keyword>
<reference evidence="8 9" key="1">
    <citation type="journal article" date="2016" name="PLoS Pathog.">
        <title>Biosynthesis of antibiotic leucinostatins in bio-control fungus Purpureocillium lilacinum and their inhibition on phytophthora revealed by genome mining.</title>
        <authorList>
            <person name="Wang G."/>
            <person name="Liu Z."/>
            <person name="Lin R."/>
            <person name="Li E."/>
            <person name="Mao Z."/>
            <person name="Ling J."/>
            <person name="Yang Y."/>
            <person name="Yin W.B."/>
            <person name="Xie B."/>
        </authorList>
    </citation>
    <scope>NUCLEOTIDE SEQUENCE [LARGE SCALE GENOMIC DNA]</scope>
    <source>
        <strain evidence="8">170</strain>
    </source>
</reference>
<keyword evidence="3 8" id="KW-0689">Ribosomal protein</keyword>
<dbReference type="InterPro" id="IPR007740">
    <property type="entry name" value="Ribosomal_mL49"/>
</dbReference>
<comment type="subcellular location">
    <subcellularLocation>
        <location evidence="1">Mitochondrion</location>
    </subcellularLocation>
</comment>
<evidence type="ECO:0000256" key="2">
    <source>
        <dbReference type="ARBA" id="ARBA00005677"/>
    </source>
</evidence>
<dbReference type="PANTHER" id="PTHR13477:SF0">
    <property type="entry name" value="LARGE RIBOSOMAL SUBUNIT PROTEIN ML49"/>
    <property type="match status" value="1"/>
</dbReference>
<dbReference type="PANTHER" id="PTHR13477">
    <property type="entry name" value="MITOCHONDRIAL 39S RIBOSOMAL PROTEIN L49"/>
    <property type="match status" value="1"/>
</dbReference>